<dbReference type="PANTHER" id="PTHR15590">
    <property type="entry name" value="CX9C MOTIF-CONTAINING PROTEIN 4"/>
    <property type="match status" value="1"/>
</dbReference>
<dbReference type="GO" id="GO:0005758">
    <property type="term" value="C:mitochondrial intermembrane space"/>
    <property type="evidence" value="ECO:0007669"/>
    <property type="project" value="TreeGrafter"/>
</dbReference>
<reference evidence="6" key="2">
    <citation type="submission" date="2022-10" db="EMBL/GenBank/DDBJ databases">
        <authorList>
            <consortium name="ENA_rothamsted_submissions"/>
            <consortium name="culmorum"/>
            <person name="King R."/>
        </authorList>
    </citation>
    <scope>NUCLEOTIDE SEQUENCE</scope>
</reference>
<evidence type="ECO:0008006" key="8">
    <source>
        <dbReference type="Google" id="ProtNLM"/>
    </source>
</evidence>
<dbReference type="PANTHER" id="PTHR15590:SF0">
    <property type="entry name" value="CX9C MOTIF-CONTAINING PROTEIN 4"/>
    <property type="match status" value="1"/>
</dbReference>
<feature type="disulfide bond" evidence="5">
    <location>
        <begin position="7"/>
        <end position="38"/>
    </location>
</feature>
<comment type="similarity">
    <text evidence="2">Belongs to the CMC4 family.</text>
</comment>
<evidence type="ECO:0000256" key="3">
    <source>
        <dbReference type="ARBA" id="ARBA00023128"/>
    </source>
</evidence>
<reference evidence="6" key="1">
    <citation type="submission" date="2022-02" db="EMBL/GenBank/DDBJ databases">
        <authorList>
            <person name="King R."/>
        </authorList>
    </citation>
    <scope>NUCLEOTIDE SEQUENCE</scope>
</reference>
<dbReference type="Proteomes" id="UP001154329">
    <property type="component" value="Chromosome 3"/>
</dbReference>
<evidence type="ECO:0000313" key="7">
    <source>
        <dbReference type="Proteomes" id="UP001154329"/>
    </source>
</evidence>
<proteinExistence type="inferred from homology"/>
<dbReference type="PROSITE" id="PS51808">
    <property type="entry name" value="CHCH"/>
    <property type="match status" value="1"/>
</dbReference>
<feature type="disulfide bond" evidence="5">
    <location>
        <begin position="39"/>
        <end position="49"/>
    </location>
</feature>
<organism evidence="6 7">
    <name type="scientific">Aphis gossypii</name>
    <name type="common">Cotton aphid</name>
    <dbReference type="NCBI Taxonomy" id="80765"/>
    <lineage>
        <taxon>Eukaryota</taxon>
        <taxon>Metazoa</taxon>
        <taxon>Ecdysozoa</taxon>
        <taxon>Arthropoda</taxon>
        <taxon>Hexapoda</taxon>
        <taxon>Insecta</taxon>
        <taxon>Pterygota</taxon>
        <taxon>Neoptera</taxon>
        <taxon>Paraneoptera</taxon>
        <taxon>Hemiptera</taxon>
        <taxon>Sternorrhyncha</taxon>
        <taxon>Aphidomorpha</taxon>
        <taxon>Aphidoidea</taxon>
        <taxon>Aphididae</taxon>
        <taxon>Aphidini</taxon>
        <taxon>Aphis</taxon>
        <taxon>Aphis</taxon>
    </lineage>
</organism>
<accession>A0A9P0JFF4</accession>
<evidence type="ECO:0000313" key="6">
    <source>
        <dbReference type="EMBL" id="CAH1733014.1"/>
    </source>
</evidence>
<dbReference type="Gene3D" id="1.10.287.1130">
    <property type="entry name" value="CytochromE C oxidase copper chaperone"/>
    <property type="match status" value="1"/>
</dbReference>
<evidence type="ECO:0000256" key="1">
    <source>
        <dbReference type="ARBA" id="ARBA00004173"/>
    </source>
</evidence>
<keyword evidence="7" id="KW-1185">Reference proteome</keyword>
<dbReference type="SUPFAM" id="SSF47072">
    <property type="entry name" value="Cysteine alpha-hairpin motif"/>
    <property type="match status" value="1"/>
</dbReference>
<dbReference type="InterPro" id="IPR027179">
    <property type="entry name" value="CMC4"/>
</dbReference>
<dbReference type="InterPro" id="IPR009069">
    <property type="entry name" value="Cys_alpha_HP_mot_SF"/>
</dbReference>
<sequence>MPKPDPCKKLACAIQKCLSENDFQESRCTKHIDNLLECCKKYHAISLVCSGMKPKAITAENQNIKV</sequence>
<protein>
    <recommendedName>
        <fullName evidence="8">Cx9C motif-containing protein 4</fullName>
    </recommendedName>
</protein>
<evidence type="ECO:0000256" key="5">
    <source>
        <dbReference type="PIRSR" id="PIRSR627179-50"/>
    </source>
</evidence>
<dbReference type="AlphaFoldDB" id="A0A9P0JFF4"/>
<dbReference type="Pfam" id="PF08991">
    <property type="entry name" value="CMC4"/>
    <property type="match status" value="1"/>
</dbReference>
<dbReference type="EMBL" id="OU899036">
    <property type="protein sequence ID" value="CAH1733014.1"/>
    <property type="molecule type" value="Genomic_DNA"/>
</dbReference>
<feature type="disulfide bond" evidence="5">
    <location>
        <begin position="17"/>
        <end position="28"/>
    </location>
</feature>
<feature type="non-terminal residue" evidence="6">
    <location>
        <position position="66"/>
    </location>
</feature>
<name>A0A9P0JFF4_APHGO</name>
<gene>
    <name evidence="6" type="ORF">APHIGO_LOCUS9405</name>
</gene>
<evidence type="ECO:0000256" key="2">
    <source>
        <dbReference type="ARBA" id="ARBA00009858"/>
    </source>
</evidence>
<comment type="subcellular location">
    <subcellularLocation>
        <location evidence="1">Mitochondrion</location>
    </subcellularLocation>
</comment>
<keyword evidence="3" id="KW-0496">Mitochondrion</keyword>
<evidence type="ECO:0000256" key="4">
    <source>
        <dbReference type="ARBA" id="ARBA00023157"/>
    </source>
</evidence>
<keyword evidence="4 5" id="KW-1015">Disulfide bond</keyword>